<dbReference type="Gene3D" id="3.30.60.90">
    <property type="match status" value="1"/>
</dbReference>
<protein>
    <recommendedName>
        <fullName evidence="6">ZZ-type domain-containing protein</fullName>
    </recommendedName>
</protein>
<evidence type="ECO:0000256" key="3">
    <source>
        <dbReference type="ARBA" id="ARBA00022833"/>
    </source>
</evidence>
<keyword evidence="3" id="KW-0862">Zinc</keyword>
<dbReference type="InterPro" id="IPR018247">
    <property type="entry name" value="EF_Hand_1_Ca_BS"/>
</dbReference>
<sequence length="1130" mass="129867">MQMRTYLKWTFSSYGHASKILLKGLKLCAKVHPIAEVVVGTFEVVFAFEVMRQENNRKVGILRLRMQDLLVAIFQLRNLQDREEISPDGKRVNVLRSVMKKIAEDIKEAASACDFYMSKKLIYRVIKSLQYESVFAEHIAMLTEDRKRLEMSLNTRTAQVNERMLASIHADIKKMSERQLICLDTTREQDLRKFLKTKGGPDTWIEDENILRELLQKCGDSIESVLGRQSGSKESWSEVKKKVQKEMAEDVKKALGEHFEHFQTLLDLQGQQLTDIKKNTDEIKAALDAGPHDRIVDADFKKLWKDMAWRKSVNAQRFVSALYEHLIEKLDAGEYDQWVLDYLNSAYLQPLLEAVDDDATGFVTTREINTFVESMPKNWTLLQWIAYWAAGWQFSVTRYKRSIYKLMSEMYGIYPQVLPTNRNAVIRYLRDDVIFHIDKLLQSTHSPPSNAFESEELRKLVTEFTEVEEERLHTKLKRVRYNIDAQYIVSLVTGPGRIERYIYPILYLLLRRHYGVLALAAKETLHPEEIADLTISLGNLFSVVNQRLENLTSIFQQNNVDVEEKLKNFAFGMFKLYHEYPEKNVSNNRISEYIHKQSFFDENVEPLEVRLEDLVYYDQPSEATRPSSFPAGTSEDPIQGSWAGHAYDRGISKFGLIQLSIKSSPEGTLTGEAVTWQFTLKISGKIRRNNQVIIHLDFGRFNSKDLIGQFDAEKGIIEGRWGEYYVPGGSEEEDVKNSDEEALKDAEENKDEDQVLKDVNELVVAYSDEETATQPVKLGAIETLPDDATDLEFAASDDDASQGPQYTFVLRRMPASLWRFLPSGLLDSPVAAGSLARARWSFALKCVLDRIKREISPGGYFVEQFIEAVRFIILARRELYEDEKYCPRLGLSAEEEEELEQLKCAIFPEFIGPYYALVKDTIDQYIYPGYGCDSCDGRIVGTRWACLTCMNDSFTDTVDLCASCVKESVELRGFIHNASHVLLKCDTYVMDADWQWIIPRARLMVVRIKKEFRSRSKLRTELADESDNTQSKDKPSCQACHKEVSLPCWVRIIYWSSNEGCYLCARCGREAKTPATDSFEYGLPLLQLEDNDAQVEAVTTELRLATLEKKMDQQLAVMTKLLEKFSPPVV</sequence>
<dbReference type="InterPro" id="IPR059179">
    <property type="entry name" value="MLKL-like_MCAfunc"/>
</dbReference>
<evidence type="ECO:0000313" key="5">
    <source>
        <dbReference type="Proteomes" id="UP001175227"/>
    </source>
</evidence>
<proteinExistence type="predicted"/>
<dbReference type="EMBL" id="JAUEPR010000003">
    <property type="protein sequence ID" value="KAK0487644.1"/>
    <property type="molecule type" value="Genomic_DNA"/>
</dbReference>
<keyword evidence="5" id="KW-1185">Reference proteome</keyword>
<accession>A0AA39PP59</accession>
<dbReference type="PROSITE" id="PS00018">
    <property type="entry name" value="EF_HAND_1"/>
    <property type="match status" value="1"/>
</dbReference>
<evidence type="ECO:0008006" key="6">
    <source>
        <dbReference type="Google" id="ProtNLM"/>
    </source>
</evidence>
<name>A0AA39PP59_9AGAR</name>
<evidence type="ECO:0000313" key="4">
    <source>
        <dbReference type="EMBL" id="KAK0487644.1"/>
    </source>
</evidence>
<evidence type="ECO:0000256" key="2">
    <source>
        <dbReference type="ARBA" id="ARBA00022771"/>
    </source>
</evidence>
<dbReference type="SUPFAM" id="SSF57850">
    <property type="entry name" value="RING/U-box"/>
    <property type="match status" value="1"/>
</dbReference>
<gene>
    <name evidence="4" type="ORF">IW261DRAFT_631968</name>
</gene>
<organism evidence="4 5">
    <name type="scientific">Armillaria novae-zelandiae</name>
    <dbReference type="NCBI Taxonomy" id="153914"/>
    <lineage>
        <taxon>Eukaryota</taxon>
        <taxon>Fungi</taxon>
        <taxon>Dikarya</taxon>
        <taxon>Basidiomycota</taxon>
        <taxon>Agaricomycotina</taxon>
        <taxon>Agaricomycetes</taxon>
        <taxon>Agaricomycetidae</taxon>
        <taxon>Agaricales</taxon>
        <taxon>Marasmiineae</taxon>
        <taxon>Physalacriaceae</taxon>
        <taxon>Armillaria</taxon>
    </lineage>
</organism>
<dbReference type="Proteomes" id="UP001175227">
    <property type="component" value="Unassembled WGS sequence"/>
</dbReference>
<comment type="caution">
    <text evidence="4">The sequence shown here is derived from an EMBL/GenBank/DDBJ whole genome shotgun (WGS) entry which is preliminary data.</text>
</comment>
<evidence type="ECO:0000256" key="1">
    <source>
        <dbReference type="ARBA" id="ARBA00022723"/>
    </source>
</evidence>
<keyword evidence="1" id="KW-0479">Metal-binding</keyword>
<reference evidence="4" key="1">
    <citation type="submission" date="2023-06" db="EMBL/GenBank/DDBJ databases">
        <authorList>
            <consortium name="Lawrence Berkeley National Laboratory"/>
            <person name="Ahrendt S."/>
            <person name="Sahu N."/>
            <person name="Indic B."/>
            <person name="Wong-Bajracharya J."/>
            <person name="Merenyi Z."/>
            <person name="Ke H.-M."/>
            <person name="Monk M."/>
            <person name="Kocsube S."/>
            <person name="Drula E."/>
            <person name="Lipzen A."/>
            <person name="Balint B."/>
            <person name="Henrissat B."/>
            <person name="Andreopoulos B."/>
            <person name="Martin F.M."/>
            <person name="Harder C.B."/>
            <person name="Rigling D."/>
            <person name="Ford K.L."/>
            <person name="Foster G.D."/>
            <person name="Pangilinan J."/>
            <person name="Papanicolaou A."/>
            <person name="Barry K."/>
            <person name="LaButti K."/>
            <person name="Viragh M."/>
            <person name="Koriabine M."/>
            <person name="Yan M."/>
            <person name="Riley R."/>
            <person name="Champramary S."/>
            <person name="Plett K.L."/>
            <person name="Tsai I.J."/>
            <person name="Slot J."/>
            <person name="Sipos G."/>
            <person name="Plett J."/>
            <person name="Nagy L.G."/>
            <person name="Grigoriev I.V."/>
        </authorList>
    </citation>
    <scope>NUCLEOTIDE SEQUENCE</scope>
    <source>
        <strain evidence="4">ICMP 16352</strain>
    </source>
</reference>
<keyword evidence="2" id="KW-0863">Zinc-finger</keyword>
<dbReference type="InterPro" id="IPR043145">
    <property type="entry name" value="Znf_ZZ_sf"/>
</dbReference>
<dbReference type="CDD" id="cd21037">
    <property type="entry name" value="MLKL_NTD"/>
    <property type="match status" value="1"/>
</dbReference>
<dbReference type="AlphaFoldDB" id="A0AA39PP59"/>
<dbReference type="GO" id="GO:0008270">
    <property type="term" value="F:zinc ion binding"/>
    <property type="evidence" value="ECO:0007669"/>
    <property type="project" value="UniProtKB-KW"/>
</dbReference>